<organism evidence="4 5">
    <name type="scientific">Denitromonas iodatirespirans</name>
    <dbReference type="NCBI Taxonomy" id="2795389"/>
    <lineage>
        <taxon>Bacteria</taxon>
        <taxon>Pseudomonadati</taxon>
        <taxon>Pseudomonadota</taxon>
        <taxon>Betaproteobacteria</taxon>
        <taxon>Rhodocyclales</taxon>
        <taxon>Zoogloeaceae</taxon>
        <taxon>Denitromonas</taxon>
    </lineage>
</organism>
<feature type="region of interest" description="Disordered" evidence="1">
    <location>
        <begin position="593"/>
        <end position="634"/>
    </location>
</feature>
<dbReference type="Gene3D" id="3.40.50.10140">
    <property type="entry name" value="Toll/interleukin-1 receptor homology (TIR) domain"/>
    <property type="match status" value="1"/>
</dbReference>
<evidence type="ECO:0000259" key="3">
    <source>
        <dbReference type="PROSITE" id="PS51782"/>
    </source>
</evidence>
<dbReference type="InterPro" id="IPR024983">
    <property type="entry name" value="CHAT_dom"/>
</dbReference>
<feature type="domain" description="TIR" evidence="2">
    <location>
        <begin position="1"/>
        <end position="134"/>
    </location>
</feature>
<dbReference type="AlphaFoldDB" id="A0A944HFF6"/>
<comment type="caution">
    <text evidence="4">The sequence shown here is derived from an EMBL/GenBank/DDBJ whole genome shotgun (WGS) entry which is preliminary data.</text>
</comment>
<dbReference type="Proteomes" id="UP000694660">
    <property type="component" value="Unassembled WGS sequence"/>
</dbReference>
<dbReference type="PROSITE" id="PS50104">
    <property type="entry name" value="TIR"/>
    <property type="match status" value="1"/>
</dbReference>
<feature type="domain" description="LysM" evidence="3">
    <location>
        <begin position="764"/>
        <end position="823"/>
    </location>
</feature>
<gene>
    <name evidence="4" type="ORF">I8J34_21105</name>
</gene>
<reference evidence="5" key="1">
    <citation type="journal article" date="2022" name="ISME J.">
        <title>Genetic and phylogenetic analysis of dissimilatory iodate-reducing bacteria identifies potential niches across the world's oceans.</title>
        <authorList>
            <person name="Reyes-Umana V."/>
            <person name="Henning Z."/>
            <person name="Lee K."/>
            <person name="Barnum T.P."/>
            <person name="Coates J.D."/>
        </authorList>
    </citation>
    <scope>NUCLEOTIDE SEQUENCE [LARGE SCALE GENOMIC DNA]</scope>
    <source>
        <strain evidence="5">IR12</strain>
    </source>
</reference>
<dbReference type="PANTHER" id="PTHR34700:SF4">
    <property type="entry name" value="PHAGE-LIKE ELEMENT PBSX PROTEIN XKDP"/>
    <property type="match status" value="1"/>
</dbReference>
<evidence type="ECO:0000259" key="2">
    <source>
        <dbReference type="PROSITE" id="PS50104"/>
    </source>
</evidence>
<evidence type="ECO:0000256" key="1">
    <source>
        <dbReference type="SAM" id="MobiDB-lite"/>
    </source>
</evidence>
<protein>
    <submittedName>
        <fullName evidence="4">CHAT domain-containing protein</fullName>
    </submittedName>
</protein>
<dbReference type="RefSeq" id="WP_214363618.1">
    <property type="nucleotide sequence ID" value="NZ_JAEKFT010000035.1"/>
</dbReference>
<feature type="region of interest" description="Disordered" evidence="1">
    <location>
        <begin position="523"/>
        <end position="555"/>
    </location>
</feature>
<proteinExistence type="predicted"/>
<dbReference type="InterPro" id="IPR000157">
    <property type="entry name" value="TIR_dom"/>
</dbReference>
<dbReference type="InterPro" id="IPR018392">
    <property type="entry name" value="LysM"/>
</dbReference>
<dbReference type="Pfam" id="PF12770">
    <property type="entry name" value="CHAT"/>
    <property type="match status" value="1"/>
</dbReference>
<dbReference type="InterPro" id="IPR035897">
    <property type="entry name" value="Toll_tir_struct_dom_sf"/>
</dbReference>
<dbReference type="GO" id="GO:0007165">
    <property type="term" value="P:signal transduction"/>
    <property type="evidence" value="ECO:0007669"/>
    <property type="project" value="InterPro"/>
</dbReference>
<feature type="compositionally biased region" description="Pro residues" evidence="1">
    <location>
        <begin position="529"/>
        <end position="552"/>
    </location>
</feature>
<sequence length="888" mass="94687">MNLFLSYASDYRSIADDLCCRLQAAGHEVFFDREDLPAGASYDDRIRQAIADCELFIFLVSPAAVADGHYTRTELKIASRKWPTPGWHVLPVMVAPTPLDTIPAYLRALTLMQPEGNLSAEVVLEVQDRVRQQTAVEPEPEAAPTVDAGRVRYRSVQLRFGRDPAGAYSLAVPESPAGAHAAAAMALDPAALEHTLWQGAGAIEGSARRAQSDTALDALLPADANARQIGQALYAALFDSPLGACLDASLRGIDPQRGDGVRIVINTTDAPELARLPWEFLYSPRHDDFLCSDRMKPVVRWLDVDAAAPTLTVTPPLRLLVAVATPTDRPELAVGAELAQLDRALAELCTTGVIETHHVDHASLERLDDALLATRPHVLHLIGHGDFVGDDGVLMLESDTEPGRSAPVSGRQLGVLLRNHLGTLRLVFLNSCMGATVSARDPFGGMAQGLIRRGLPAVIAMQFPVPDAVAVALARHFYRYLAAGQPVDAALNSARAFLYARGEAVAWGAPALHMRTPDGRLFDLSAPAAAPPAEAPPPPPPSAPTAPAPQATPPVARRGRGALIAGAIGLVLLGAGGWWLFGTAVREQVGDMSGELAGSAPPVQPAPAPVGKDTAPDSEPETPSAAPTADSPEARRAAYAEIARQLDNNEVEAALTRLQSMPTPDEFTATSVAAEDARRQLLEALMKRSETAMIAGDEARVSELAGAIATLAPDPAVRAAIRDKLPDGRAALAAAIERNPALRGLILGGEDMVTAAAGPSEPRMGYTVRRGDTLWGIARRLTGDGGNWPRLVRTHNGAIELGVARGEPIRNPDRLRVGQVLWVPLSQSTGANALDYHVQPGDSLWRIAARIYGDPQLWRHIQRHNAQRIDDPDRIHPGQVLVLPPARR</sequence>
<feature type="domain" description="LysM" evidence="3">
    <location>
        <begin position="834"/>
        <end position="883"/>
    </location>
</feature>
<dbReference type="SMART" id="SM00257">
    <property type="entry name" value="LysM"/>
    <property type="match status" value="2"/>
</dbReference>
<accession>A0A944HFF6</accession>
<dbReference type="EMBL" id="JAEKFT010000035">
    <property type="protein sequence ID" value="MBT0963686.1"/>
    <property type="molecule type" value="Genomic_DNA"/>
</dbReference>
<dbReference type="InterPro" id="IPR036779">
    <property type="entry name" value="LysM_dom_sf"/>
</dbReference>
<dbReference type="SUPFAM" id="SSF52200">
    <property type="entry name" value="Toll/Interleukin receptor TIR domain"/>
    <property type="match status" value="1"/>
</dbReference>
<dbReference type="SUPFAM" id="SSF54106">
    <property type="entry name" value="LysM domain"/>
    <property type="match status" value="1"/>
</dbReference>
<keyword evidence="5" id="KW-1185">Reference proteome</keyword>
<name>A0A944HFF6_DENI1</name>
<evidence type="ECO:0000313" key="5">
    <source>
        <dbReference type="Proteomes" id="UP000694660"/>
    </source>
</evidence>
<dbReference type="PANTHER" id="PTHR34700">
    <property type="entry name" value="POTASSIUM BINDING PROTEIN KBP"/>
    <property type="match status" value="1"/>
</dbReference>
<dbReference type="Pfam" id="PF01476">
    <property type="entry name" value="LysM"/>
    <property type="match status" value="2"/>
</dbReference>
<dbReference type="InterPro" id="IPR052196">
    <property type="entry name" value="Bact_Kbp"/>
</dbReference>
<dbReference type="Pfam" id="PF13676">
    <property type="entry name" value="TIR_2"/>
    <property type="match status" value="1"/>
</dbReference>
<dbReference type="Gene3D" id="3.10.350.10">
    <property type="entry name" value="LysM domain"/>
    <property type="match status" value="2"/>
</dbReference>
<evidence type="ECO:0000313" key="4">
    <source>
        <dbReference type="EMBL" id="MBT0963686.1"/>
    </source>
</evidence>
<dbReference type="CDD" id="cd00118">
    <property type="entry name" value="LysM"/>
    <property type="match status" value="2"/>
</dbReference>
<dbReference type="PROSITE" id="PS51782">
    <property type="entry name" value="LYSM"/>
    <property type="match status" value="2"/>
</dbReference>